<gene>
    <name evidence="2" type="ORF">NIDE0472</name>
</gene>
<dbReference type="Gene3D" id="3.40.50.2300">
    <property type="match status" value="1"/>
</dbReference>
<dbReference type="EMBL" id="FP929003">
    <property type="protein sequence ID" value="CBK40247.1"/>
    <property type="molecule type" value="Genomic_DNA"/>
</dbReference>
<keyword evidence="2" id="KW-0378">Hydrolase</keyword>
<evidence type="ECO:0000259" key="1">
    <source>
        <dbReference type="SMART" id="SM00226"/>
    </source>
</evidence>
<keyword evidence="3" id="KW-1185">Reference proteome</keyword>
<dbReference type="KEGG" id="nde:NIDE0472"/>
<dbReference type="EC" id="3.1.3.48" evidence="2"/>
<dbReference type="Proteomes" id="UP000001660">
    <property type="component" value="Chromosome"/>
</dbReference>
<dbReference type="SUPFAM" id="SSF52788">
    <property type="entry name" value="Phosphotyrosine protein phosphatases I"/>
    <property type="match status" value="1"/>
</dbReference>
<dbReference type="Pfam" id="PF01451">
    <property type="entry name" value="LMWPc"/>
    <property type="match status" value="1"/>
</dbReference>
<dbReference type="eggNOG" id="COG0394">
    <property type="taxonomic scope" value="Bacteria"/>
</dbReference>
<evidence type="ECO:0000313" key="2">
    <source>
        <dbReference type="EMBL" id="CBK40247.1"/>
    </source>
</evidence>
<dbReference type="STRING" id="330214.NIDE0472"/>
<dbReference type="InterPro" id="IPR023485">
    <property type="entry name" value="Ptyr_pPase"/>
</dbReference>
<accession>D8PAI8</accession>
<dbReference type="SMART" id="SM00226">
    <property type="entry name" value="LMWPc"/>
    <property type="match status" value="1"/>
</dbReference>
<dbReference type="OrthoDB" id="9791751at2"/>
<sequence length="155" mass="17477">MTSILFVCSGNIFRSLVAEYALKAHLGSRAGYIIGSAGIEASPQEIHPVVLAGLLEKGVDPSRHRQRKLTRDLIEATTVIVAMGRNHQSWIRGEFGREVPLFNHVCYGIDQPILDVHEIIPDWRDQPDQSRDYLRLVIDHIWDGVPHLLDRLPAL</sequence>
<dbReference type="InterPro" id="IPR036196">
    <property type="entry name" value="Ptyr_pPase_sf"/>
</dbReference>
<dbReference type="GO" id="GO:0004725">
    <property type="term" value="F:protein tyrosine phosphatase activity"/>
    <property type="evidence" value="ECO:0007669"/>
    <property type="project" value="UniProtKB-EC"/>
</dbReference>
<dbReference type="AlphaFoldDB" id="D8PAI8"/>
<organism evidence="2 3">
    <name type="scientific">Nitrospira defluvii</name>
    <dbReference type="NCBI Taxonomy" id="330214"/>
    <lineage>
        <taxon>Bacteria</taxon>
        <taxon>Pseudomonadati</taxon>
        <taxon>Nitrospirota</taxon>
        <taxon>Nitrospiria</taxon>
        <taxon>Nitrospirales</taxon>
        <taxon>Nitrospiraceae</taxon>
        <taxon>Nitrospira</taxon>
    </lineage>
</organism>
<protein>
    <submittedName>
        <fullName evidence="2">Putative Low molecular weight protein-tyrosine-phosphatase</fullName>
        <ecNumber evidence="2">3.1.3.48</ecNumber>
    </submittedName>
</protein>
<name>D8PAI8_9BACT</name>
<feature type="domain" description="Phosphotyrosine protein phosphatase I" evidence="1">
    <location>
        <begin position="2"/>
        <end position="151"/>
    </location>
</feature>
<reference evidence="2 3" key="1">
    <citation type="journal article" date="2010" name="Proc. Natl. Acad. Sci. U.S.A.">
        <title>A Nitrospira metagenome illuminates the physiology and evolution of globally important nitrite-oxidizing bacteria.</title>
        <authorList>
            <person name="Lucker S."/>
            <person name="Wagner M."/>
            <person name="Maixner F."/>
            <person name="Pelletier E."/>
            <person name="Koch H."/>
            <person name="Vacherie B."/>
            <person name="Rattei T."/>
            <person name="Sinninghe Damste J."/>
            <person name="Spieck E."/>
            <person name="Le Paslier D."/>
            <person name="Daims H."/>
        </authorList>
    </citation>
    <scope>NUCLEOTIDE SEQUENCE [LARGE SCALE GENOMIC DNA]</scope>
</reference>
<proteinExistence type="predicted"/>
<evidence type="ECO:0000313" key="3">
    <source>
        <dbReference type="Proteomes" id="UP000001660"/>
    </source>
</evidence>
<dbReference type="HOGENOM" id="CLU_1700999_0_0_0"/>